<dbReference type="Proteomes" id="UP000019373">
    <property type="component" value="Unassembled WGS sequence"/>
</dbReference>
<organism evidence="2 3">
    <name type="scientific">Endocarpon pusillum (strain Z07020 / HMAS-L-300199)</name>
    <name type="common">Lichen-forming fungus</name>
    <dbReference type="NCBI Taxonomy" id="1263415"/>
    <lineage>
        <taxon>Eukaryota</taxon>
        <taxon>Fungi</taxon>
        <taxon>Dikarya</taxon>
        <taxon>Ascomycota</taxon>
        <taxon>Pezizomycotina</taxon>
        <taxon>Eurotiomycetes</taxon>
        <taxon>Chaetothyriomycetidae</taxon>
        <taxon>Verrucariales</taxon>
        <taxon>Verrucariaceae</taxon>
        <taxon>Endocarpon</taxon>
    </lineage>
</organism>
<reference evidence="3" key="1">
    <citation type="journal article" date="2014" name="BMC Genomics">
        <title>Genome characteristics reveal the impact of lichenization on lichen-forming fungus Endocarpon pusillum Hedwig (Verrucariales, Ascomycota).</title>
        <authorList>
            <person name="Wang Y.-Y."/>
            <person name="Liu B."/>
            <person name="Zhang X.-Y."/>
            <person name="Zhou Q.-M."/>
            <person name="Zhang T."/>
            <person name="Li H."/>
            <person name="Yu Y.-F."/>
            <person name="Zhang X.-L."/>
            <person name="Hao X.-Y."/>
            <person name="Wang M."/>
            <person name="Wang L."/>
            <person name="Wei J.-C."/>
        </authorList>
    </citation>
    <scope>NUCLEOTIDE SEQUENCE [LARGE SCALE GENOMIC DNA]</scope>
    <source>
        <strain evidence="3">Z07020 / HMAS-L-300199</strain>
    </source>
</reference>
<dbReference type="GeneID" id="19243638"/>
<evidence type="ECO:0000313" key="2">
    <source>
        <dbReference type="EMBL" id="ERF73244.1"/>
    </source>
</evidence>
<feature type="region of interest" description="Disordered" evidence="1">
    <location>
        <begin position="109"/>
        <end position="167"/>
    </location>
</feature>
<dbReference type="EMBL" id="KE720962">
    <property type="protein sequence ID" value="ERF73244.1"/>
    <property type="molecule type" value="Genomic_DNA"/>
</dbReference>
<accession>U1HV78</accession>
<dbReference type="RefSeq" id="XP_007801111.1">
    <property type="nucleotide sequence ID" value="XM_007802920.1"/>
</dbReference>
<dbReference type="HOGENOM" id="CLU_1594525_0_0_1"/>
<evidence type="ECO:0000313" key="3">
    <source>
        <dbReference type="Proteomes" id="UP000019373"/>
    </source>
</evidence>
<gene>
    <name evidence="2" type="ORF">EPUS_08795</name>
</gene>
<evidence type="ECO:0000256" key="1">
    <source>
        <dbReference type="SAM" id="MobiDB-lite"/>
    </source>
</evidence>
<dbReference type="AlphaFoldDB" id="U1HV78"/>
<sequence length="167" mass="19032">MGSQPIAEPWDRPSAAHFQGTVSTREVMYVQSRTWPKYDEKRRKSLGDVRVLIPGQYDPSLLHTKAKLYLAFVHQAPNDAPGINSVTSDPFNNDFDPFDEDFDHVYIDNELGYDPSKGSKETDEASAISTSPLERPRLRVSSENPYKNQRPWRVFAPAGEYPDNEEE</sequence>
<name>U1HV78_ENDPU</name>
<proteinExistence type="predicted"/>
<keyword evidence="3" id="KW-1185">Reference proteome</keyword>
<protein>
    <submittedName>
        <fullName evidence="2">Uncharacterized protein</fullName>
    </submittedName>
</protein>